<dbReference type="Gene3D" id="3.30.450.20">
    <property type="entry name" value="PAS domain"/>
    <property type="match status" value="2"/>
</dbReference>
<dbReference type="InterPro" id="IPR050697">
    <property type="entry name" value="Adenylyl/Guanylyl_Cyclase_3/4"/>
</dbReference>
<keyword evidence="5" id="KW-1185">Reference proteome</keyword>
<dbReference type="PANTHER" id="PTHR43081:SF1">
    <property type="entry name" value="ADENYLATE CYCLASE, TERMINAL-DIFFERENTIATION SPECIFIC"/>
    <property type="match status" value="1"/>
</dbReference>
<dbReference type="InterPro" id="IPR001054">
    <property type="entry name" value="A/G_cyclase"/>
</dbReference>
<dbReference type="SMART" id="SM00044">
    <property type="entry name" value="CYCc"/>
    <property type="match status" value="1"/>
</dbReference>
<dbReference type="PROSITE" id="PS50125">
    <property type="entry name" value="GUANYLATE_CYCLASE_2"/>
    <property type="match status" value="1"/>
</dbReference>
<keyword evidence="1" id="KW-0472">Membrane</keyword>
<feature type="transmembrane region" description="Helical" evidence="1">
    <location>
        <begin position="20"/>
        <end position="42"/>
    </location>
</feature>
<name>A0A839AAE8_9HYPH</name>
<dbReference type="CDD" id="cd07302">
    <property type="entry name" value="CHD"/>
    <property type="match status" value="1"/>
</dbReference>
<accession>A0A839AAE8</accession>
<reference evidence="4 5" key="1">
    <citation type="submission" date="2020-07" db="EMBL/GenBank/DDBJ databases">
        <title>Stappia sp., F7233, whole genome shotgun sequencing project.</title>
        <authorList>
            <person name="Jiang S."/>
            <person name="Liu Z.W."/>
            <person name="Du Z.J."/>
        </authorList>
    </citation>
    <scope>NUCLEOTIDE SEQUENCE [LARGE SCALE GENOMIC DNA]</scope>
    <source>
        <strain evidence="4 5">F7233</strain>
    </source>
</reference>
<feature type="domain" description="Guanylate cyclase" evidence="2">
    <location>
        <begin position="427"/>
        <end position="559"/>
    </location>
</feature>
<evidence type="ECO:0000259" key="2">
    <source>
        <dbReference type="PROSITE" id="PS50125"/>
    </source>
</evidence>
<dbReference type="PANTHER" id="PTHR43081">
    <property type="entry name" value="ADENYLATE CYCLASE, TERMINAL-DIFFERENTIATION SPECIFIC-RELATED"/>
    <property type="match status" value="1"/>
</dbReference>
<dbReference type="Proteomes" id="UP000541109">
    <property type="component" value="Unassembled WGS sequence"/>
</dbReference>
<evidence type="ECO:0000256" key="1">
    <source>
        <dbReference type="SAM" id="Phobius"/>
    </source>
</evidence>
<dbReference type="SMART" id="SM00304">
    <property type="entry name" value="HAMP"/>
    <property type="match status" value="1"/>
</dbReference>
<evidence type="ECO:0000259" key="3">
    <source>
        <dbReference type="PROSITE" id="PS50885"/>
    </source>
</evidence>
<organism evidence="4 5">
    <name type="scientific">Stappia albiluteola</name>
    <dbReference type="NCBI Taxonomy" id="2758565"/>
    <lineage>
        <taxon>Bacteria</taxon>
        <taxon>Pseudomonadati</taxon>
        <taxon>Pseudomonadota</taxon>
        <taxon>Alphaproteobacteria</taxon>
        <taxon>Hyphomicrobiales</taxon>
        <taxon>Stappiaceae</taxon>
        <taxon>Stappia</taxon>
    </lineage>
</organism>
<keyword evidence="1" id="KW-0812">Transmembrane</keyword>
<protein>
    <submittedName>
        <fullName evidence="4">Adenylate/guanylate cyclase domain-containing protein</fullName>
    </submittedName>
</protein>
<evidence type="ECO:0000313" key="4">
    <source>
        <dbReference type="EMBL" id="MBA5776391.1"/>
    </source>
</evidence>
<keyword evidence="1" id="KW-1133">Transmembrane helix</keyword>
<comment type="caution">
    <text evidence="4">The sequence shown here is derived from an EMBL/GenBank/DDBJ whole genome shotgun (WGS) entry which is preliminary data.</text>
</comment>
<dbReference type="Gene3D" id="6.10.340.10">
    <property type="match status" value="1"/>
</dbReference>
<proteinExistence type="predicted"/>
<dbReference type="AlphaFoldDB" id="A0A839AAE8"/>
<evidence type="ECO:0000313" key="5">
    <source>
        <dbReference type="Proteomes" id="UP000541109"/>
    </source>
</evidence>
<dbReference type="RefSeq" id="WP_182162758.1">
    <property type="nucleotide sequence ID" value="NZ_JACFXV010000043.1"/>
</dbReference>
<dbReference type="GO" id="GO:0016020">
    <property type="term" value="C:membrane"/>
    <property type="evidence" value="ECO:0007669"/>
    <property type="project" value="InterPro"/>
</dbReference>
<sequence length="630" mass="68369">MVKEIASANERRRSRLSLTALVGAAFGGLVTLAVLIVLFMAVMANRQNTFSLLNDKSILITRSLANQVRENLDSVSQAVIALKRMFDGGQISGSDFDRMKLALNGAILANSVIDVIVYTDLEQNESGIYRSETGKLWPFQRQAGPEIARLYVLPDLGVDSPPTWGPLTEVQGRIYANITVPLVRHDKLVGYLTAAVSTREIGDAVRQMDESDDETVFIINGDDKVIAHSDLNTLRKAESVEGRLPADVKELGDPVLALANGMPTLNSFKEAELAGVDVRRVDLPENGDAFIVMTSKVEGYGPEPWIVGEYFRATSISREISRLRGSLIVGLFAAAISFLLALWMARRVARPLKELSQRAGFVGKLEFDHVRPLERSRVSELDQVALAFNAMVVGLKAMNTYVPRTLFRKLMRIGLGEATQAREADLTIIFTDIAGFTSLSENMTAGETAAILNEHFALLVAAVEAEGGTVDKFIGDGMLAFWGAPDARADHAQAALRSCLRMAEAVHEANRKAKEDGKVPIRLRVGVHSGHAVVGNVGALDRWNYTVVGDAVNVCSRLQELGREVAPDDELVILASADTVRRVPGIEGVEPAGSHHLRGRRMRIDVWRVGYGARGMLDGAAGDEPAVGVA</sequence>
<dbReference type="InterPro" id="IPR029787">
    <property type="entry name" value="Nucleotide_cyclase"/>
</dbReference>
<gene>
    <name evidence="4" type="ORF">H2509_04535</name>
</gene>
<dbReference type="GO" id="GO:0004016">
    <property type="term" value="F:adenylate cyclase activity"/>
    <property type="evidence" value="ECO:0007669"/>
    <property type="project" value="UniProtKB-ARBA"/>
</dbReference>
<feature type="transmembrane region" description="Helical" evidence="1">
    <location>
        <begin position="327"/>
        <end position="345"/>
    </location>
</feature>
<dbReference type="SUPFAM" id="SSF55073">
    <property type="entry name" value="Nucleotide cyclase"/>
    <property type="match status" value="1"/>
</dbReference>
<dbReference type="GO" id="GO:0009190">
    <property type="term" value="P:cyclic nucleotide biosynthetic process"/>
    <property type="evidence" value="ECO:0007669"/>
    <property type="project" value="InterPro"/>
</dbReference>
<feature type="domain" description="HAMP" evidence="3">
    <location>
        <begin position="346"/>
        <end position="400"/>
    </location>
</feature>
<dbReference type="EMBL" id="JACFXV010000043">
    <property type="protein sequence ID" value="MBA5776391.1"/>
    <property type="molecule type" value="Genomic_DNA"/>
</dbReference>
<dbReference type="Gene3D" id="3.30.70.1230">
    <property type="entry name" value="Nucleotide cyclase"/>
    <property type="match status" value="1"/>
</dbReference>
<dbReference type="PROSITE" id="PS50885">
    <property type="entry name" value="HAMP"/>
    <property type="match status" value="1"/>
</dbReference>
<dbReference type="GO" id="GO:0035556">
    <property type="term" value="P:intracellular signal transduction"/>
    <property type="evidence" value="ECO:0007669"/>
    <property type="project" value="InterPro"/>
</dbReference>
<dbReference type="Pfam" id="PF00672">
    <property type="entry name" value="HAMP"/>
    <property type="match status" value="1"/>
</dbReference>
<dbReference type="InterPro" id="IPR003660">
    <property type="entry name" value="HAMP_dom"/>
</dbReference>
<dbReference type="Pfam" id="PF00211">
    <property type="entry name" value="Guanylate_cyc"/>
    <property type="match status" value="1"/>
</dbReference>